<dbReference type="AlphaFoldDB" id="Q0UF06"/>
<dbReference type="RefSeq" id="XP_001799946.1">
    <property type="nucleotide sequence ID" value="XM_001799894.1"/>
</dbReference>
<accession>Q0UF06</accession>
<proteinExistence type="predicted"/>
<name>Q0UF06_PHANO</name>
<dbReference type="EMBL" id="CH445339">
    <property type="protein sequence ID" value="EAT82923.1"/>
    <property type="molecule type" value="Genomic_DNA"/>
</dbReference>
<dbReference type="GeneID" id="5976851"/>
<evidence type="ECO:0000313" key="2">
    <source>
        <dbReference type="Proteomes" id="UP000001055"/>
    </source>
</evidence>
<evidence type="ECO:0000313" key="1">
    <source>
        <dbReference type="EMBL" id="EAT82923.1"/>
    </source>
</evidence>
<gene>
    <name evidence="1" type="ORF">SNOG_09658</name>
</gene>
<sequence length="82" mass="9413">MTTTACHDPLSGSQYYFTSKKRSLRADLHIQIFRQANRHLSEIICALFYTVYANSLTWLCRVLVKDTLSKLDMVFTPGALKI</sequence>
<dbReference type="InParanoid" id="Q0UF06"/>
<organism evidence="1 2">
    <name type="scientific">Phaeosphaeria nodorum (strain SN15 / ATCC MYA-4574 / FGSC 10173)</name>
    <name type="common">Glume blotch fungus</name>
    <name type="synonym">Parastagonospora nodorum</name>
    <dbReference type="NCBI Taxonomy" id="321614"/>
    <lineage>
        <taxon>Eukaryota</taxon>
        <taxon>Fungi</taxon>
        <taxon>Dikarya</taxon>
        <taxon>Ascomycota</taxon>
        <taxon>Pezizomycotina</taxon>
        <taxon>Dothideomycetes</taxon>
        <taxon>Pleosporomycetidae</taxon>
        <taxon>Pleosporales</taxon>
        <taxon>Pleosporineae</taxon>
        <taxon>Phaeosphaeriaceae</taxon>
        <taxon>Parastagonospora</taxon>
    </lineage>
</organism>
<protein>
    <submittedName>
        <fullName evidence="1">Uncharacterized protein</fullName>
    </submittedName>
</protein>
<dbReference type="Proteomes" id="UP000001055">
    <property type="component" value="Unassembled WGS sequence"/>
</dbReference>
<reference evidence="2" key="1">
    <citation type="journal article" date="2007" name="Plant Cell">
        <title>Dothideomycete-plant interactions illuminated by genome sequencing and EST analysis of the wheat pathogen Stagonospora nodorum.</title>
        <authorList>
            <person name="Hane J.K."/>
            <person name="Lowe R.G."/>
            <person name="Solomon P.S."/>
            <person name="Tan K.C."/>
            <person name="Schoch C.L."/>
            <person name="Spatafora J.W."/>
            <person name="Crous P.W."/>
            <person name="Kodira C."/>
            <person name="Birren B.W."/>
            <person name="Galagan J.E."/>
            <person name="Torriani S.F."/>
            <person name="McDonald B.A."/>
            <person name="Oliver R.P."/>
        </authorList>
    </citation>
    <scope>NUCLEOTIDE SEQUENCE [LARGE SCALE GENOMIC DNA]</scope>
    <source>
        <strain evidence="2">SN15 / ATCC MYA-4574 / FGSC 10173</strain>
    </source>
</reference>
<dbReference type="KEGG" id="pno:SNOG_09658"/>